<keyword evidence="1" id="KW-0472">Membrane</keyword>
<keyword evidence="1" id="KW-1133">Transmembrane helix</keyword>
<organism evidence="3 4">
    <name type="scientific">Craurococcus roseus</name>
    <dbReference type="NCBI Taxonomy" id="77585"/>
    <lineage>
        <taxon>Bacteria</taxon>
        <taxon>Pseudomonadati</taxon>
        <taxon>Pseudomonadota</taxon>
        <taxon>Alphaproteobacteria</taxon>
        <taxon>Acetobacterales</taxon>
        <taxon>Acetobacteraceae</taxon>
        <taxon>Craurococcus</taxon>
    </lineage>
</organism>
<evidence type="ECO:0000259" key="2">
    <source>
        <dbReference type="Pfam" id="PF11127"/>
    </source>
</evidence>
<evidence type="ECO:0000256" key="1">
    <source>
        <dbReference type="SAM" id="Phobius"/>
    </source>
</evidence>
<evidence type="ECO:0000313" key="3">
    <source>
        <dbReference type="EMBL" id="GAA0579036.1"/>
    </source>
</evidence>
<evidence type="ECO:0000313" key="4">
    <source>
        <dbReference type="Proteomes" id="UP001501588"/>
    </source>
</evidence>
<feature type="transmembrane region" description="Helical" evidence="1">
    <location>
        <begin position="37"/>
        <end position="56"/>
    </location>
</feature>
<accession>A0ABP3PYP7</accession>
<keyword evidence="1" id="KW-0812">Transmembrane</keyword>
<feature type="domain" description="Inner membrane protein YgaP-like transmembrane" evidence="2">
    <location>
        <begin position="1"/>
        <end position="60"/>
    </location>
</feature>
<proteinExistence type="predicted"/>
<dbReference type="InterPro" id="IPR021309">
    <property type="entry name" value="YgaP-like_TM"/>
</dbReference>
<dbReference type="Pfam" id="PF11127">
    <property type="entry name" value="YgaP-like_TM"/>
    <property type="match status" value="1"/>
</dbReference>
<name>A0ABP3PYP7_9PROT</name>
<dbReference type="EMBL" id="BAAAFZ010000017">
    <property type="protein sequence ID" value="GAA0579036.1"/>
    <property type="molecule type" value="Genomic_DNA"/>
</dbReference>
<feature type="transmembrane region" description="Helical" evidence="1">
    <location>
        <begin position="12"/>
        <end position="31"/>
    </location>
</feature>
<reference evidence="4" key="1">
    <citation type="journal article" date="2019" name="Int. J. Syst. Evol. Microbiol.">
        <title>The Global Catalogue of Microorganisms (GCM) 10K type strain sequencing project: providing services to taxonomists for standard genome sequencing and annotation.</title>
        <authorList>
            <consortium name="The Broad Institute Genomics Platform"/>
            <consortium name="The Broad Institute Genome Sequencing Center for Infectious Disease"/>
            <person name="Wu L."/>
            <person name="Ma J."/>
        </authorList>
    </citation>
    <scope>NUCLEOTIDE SEQUENCE [LARGE SCALE GENOMIC DNA]</scope>
    <source>
        <strain evidence="4">JCM 9933</strain>
    </source>
</reference>
<protein>
    <recommendedName>
        <fullName evidence="2">Inner membrane protein YgaP-like transmembrane domain-containing protein</fullName>
    </recommendedName>
</protein>
<gene>
    <name evidence="3" type="ORF">GCM10009416_16880</name>
</gene>
<keyword evidence="4" id="KW-1185">Reference proteome</keyword>
<dbReference type="Proteomes" id="UP001501588">
    <property type="component" value="Unassembled WGS sequence"/>
</dbReference>
<comment type="caution">
    <text evidence="3">The sequence shown here is derived from an EMBL/GenBank/DDBJ whole genome shotgun (WGS) entry which is preliminary data.</text>
</comment>
<dbReference type="RefSeq" id="WP_343894783.1">
    <property type="nucleotide sequence ID" value="NZ_BAAAFZ010000017.1"/>
</dbReference>
<sequence>MTRNVGNIDKWLRIAAGVVLLTLGLFGPLGWWGLVGLVPLATGLAGSCPVYGLLGLSTCKLARRSA</sequence>